<keyword evidence="5" id="KW-1185">Reference proteome</keyword>
<dbReference type="PANTHER" id="PTHR38041:SF1">
    <property type="entry name" value="CHORISMATE MUTASE"/>
    <property type="match status" value="1"/>
</dbReference>
<proteinExistence type="predicted"/>
<dbReference type="GO" id="GO:0009697">
    <property type="term" value="P:salicylic acid biosynthetic process"/>
    <property type="evidence" value="ECO:0007669"/>
    <property type="project" value="TreeGrafter"/>
</dbReference>
<keyword evidence="2" id="KW-0413">Isomerase</keyword>
<dbReference type="InterPro" id="IPR051331">
    <property type="entry name" value="Chorismate_mutase-related"/>
</dbReference>
<dbReference type="InterPro" id="IPR002701">
    <property type="entry name" value="CM_II_prokaryot"/>
</dbReference>
<evidence type="ECO:0000259" key="3">
    <source>
        <dbReference type="PROSITE" id="PS51168"/>
    </source>
</evidence>
<dbReference type="InterPro" id="IPR036979">
    <property type="entry name" value="CM_dom_sf"/>
</dbReference>
<dbReference type="SMART" id="SM00830">
    <property type="entry name" value="CM_2"/>
    <property type="match status" value="1"/>
</dbReference>
<protein>
    <recommendedName>
        <fullName evidence="1">chorismate mutase</fullName>
        <ecNumber evidence="1">5.4.99.5</ecNumber>
    </recommendedName>
</protein>
<evidence type="ECO:0000313" key="4">
    <source>
        <dbReference type="EMBL" id="PWK80466.1"/>
    </source>
</evidence>
<dbReference type="PROSITE" id="PS51168">
    <property type="entry name" value="CHORISMATE_MUT_2"/>
    <property type="match status" value="1"/>
</dbReference>
<dbReference type="SUPFAM" id="SSF48600">
    <property type="entry name" value="Chorismate mutase II"/>
    <property type="match status" value="1"/>
</dbReference>
<dbReference type="GO" id="GO:0004106">
    <property type="term" value="F:chorismate mutase activity"/>
    <property type="evidence" value="ECO:0007669"/>
    <property type="project" value="UniProtKB-EC"/>
</dbReference>
<comment type="caution">
    <text evidence="4">The sequence shown here is derived from an EMBL/GenBank/DDBJ whole genome shotgun (WGS) entry which is preliminary data.</text>
</comment>
<dbReference type="Gene3D" id="1.20.59.10">
    <property type="entry name" value="Chorismate mutase"/>
    <property type="match status" value="1"/>
</dbReference>
<sequence>MRSKITNIALKPVHLSSKQSVCQQVILLNLPLKNQLMKLPNRVFVLSIVCLFSYGSANAQSAPGNQGVTANPLQINRTKIDSIDKKLIALLGERESVVKEIGLYKAKNNIPALQADRFKQVLEKAIEAGKQEGLSATFITELMNAIHKESLRIEDGIKAQKQ</sequence>
<evidence type="ECO:0000256" key="1">
    <source>
        <dbReference type="ARBA" id="ARBA00012404"/>
    </source>
</evidence>
<dbReference type="InterPro" id="IPR036263">
    <property type="entry name" value="Chorismate_II_sf"/>
</dbReference>
<accession>A0A316HIZ8</accession>
<evidence type="ECO:0000313" key="5">
    <source>
        <dbReference type="Proteomes" id="UP000245678"/>
    </source>
</evidence>
<dbReference type="Pfam" id="PF01817">
    <property type="entry name" value="CM_2"/>
    <property type="match status" value="1"/>
</dbReference>
<dbReference type="AlphaFoldDB" id="A0A316HIZ8"/>
<dbReference type="EC" id="5.4.99.5" evidence="1"/>
<gene>
    <name evidence="4" type="ORF">LX99_00934</name>
</gene>
<organism evidence="4 5">
    <name type="scientific">Mucilaginibacter oryzae</name>
    <dbReference type="NCBI Taxonomy" id="468058"/>
    <lineage>
        <taxon>Bacteria</taxon>
        <taxon>Pseudomonadati</taxon>
        <taxon>Bacteroidota</taxon>
        <taxon>Sphingobacteriia</taxon>
        <taxon>Sphingobacteriales</taxon>
        <taxon>Sphingobacteriaceae</taxon>
        <taxon>Mucilaginibacter</taxon>
    </lineage>
</organism>
<dbReference type="PANTHER" id="PTHR38041">
    <property type="entry name" value="CHORISMATE MUTASE"/>
    <property type="match status" value="1"/>
</dbReference>
<name>A0A316HIZ8_9SPHI</name>
<feature type="domain" description="Chorismate mutase" evidence="3">
    <location>
        <begin position="67"/>
        <end position="158"/>
    </location>
</feature>
<dbReference type="GO" id="GO:0046417">
    <property type="term" value="P:chorismate metabolic process"/>
    <property type="evidence" value="ECO:0007669"/>
    <property type="project" value="InterPro"/>
</dbReference>
<evidence type="ECO:0000256" key="2">
    <source>
        <dbReference type="ARBA" id="ARBA00023235"/>
    </source>
</evidence>
<dbReference type="EMBL" id="QGHA01000001">
    <property type="protein sequence ID" value="PWK80466.1"/>
    <property type="molecule type" value="Genomic_DNA"/>
</dbReference>
<dbReference type="Proteomes" id="UP000245678">
    <property type="component" value="Unassembled WGS sequence"/>
</dbReference>
<reference evidence="4 5" key="1">
    <citation type="submission" date="2018-05" db="EMBL/GenBank/DDBJ databases">
        <title>Genomic Encyclopedia of Archaeal and Bacterial Type Strains, Phase II (KMG-II): from individual species to whole genera.</title>
        <authorList>
            <person name="Goeker M."/>
        </authorList>
    </citation>
    <scope>NUCLEOTIDE SEQUENCE [LARGE SCALE GENOMIC DNA]</scope>
    <source>
        <strain evidence="4 5">DSM 19975</strain>
    </source>
</reference>